<organism evidence="2 3">
    <name type="scientific">Terracoccus luteus</name>
    <dbReference type="NCBI Taxonomy" id="53356"/>
    <lineage>
        <taxon>Bacteria</taxon>
        <taxon>Bacillati</taxon>
        <taxon>Actinomycetota</taxon>
        <taxon>Actinomycetes</taxon>
        <taxon>Micrococcales</taxon>
        <taxon>Intrasporangiaceae</taxon>
        <taxon>Terracoccus</taxon>
    </lineage>
</organism>
<name>A0A839Q0L3_9MICO</name>
<gene>
    <name evidence="2" type="ORF">FHW14_003698</name>
</gene>
<feature type="compositionally biased region" description="Low complexity" evidence="1">
    <location>
        <begin position="248"/>
        <end position="259"/>
    </location>
</feature>
<proteinExistence type="predicted"/>
<evidence type="ECO:0000313" key="2">
    <source>
        <dbReference type="EMBL" id="MBB2988504.1"/>
    </source>
</evidence>
<reference evidence="2 3" key="1">
    <citation type="submission" date="2020-08" db="EMBL/GenBank/DDBJ databases">
        <title>Genomic Encyclopedia of Type Strains, Phase IV (KMG-V): Genome sequencing to study the core and pangenomes of soil and plant-associated prokaryotes.</title>
        <authorList>
            <person name="Whitman W."/>
        </authorList>
    </citation>
    <scope>NUCLEOTIDE SEQUENCE [LARGE SCALE GENOMIC DNA]</scope>
    <source>
        <strain evidence="2 3">B3ACCR2</strain>
    </source>
</reference>
<protein>
    <submittedName>
        <fullName evidence="2">Uncharacterized protein</fullName>
    </submittedName>
</protein>
<dbReference type="Proteomes" id="UP000590811">
    <property type="component" value="Unassembled WGS sequence"/>
</dbReference>
<feature type="region of interest" description="Disordered" evidence="1">
    <location>
        <begin position="214"/>
        <end position="279"/>
    </location>
</feature>
<accession>A0A839Q0L3</accession>
<feature type="compositionally biased region" description="Low complexity" evidence="1">
    <location>
        <begin position="214"/>
        <end position="229"/>
    </location>
</feature>
<evidence type="ECO:0000313" key="3">
    <source>
        <dbReference type="Proteomes" id="UP000590811"/>
    </source>
</evidence>
<dbReference type="RefSeq" id="WP_184511447.1">
    <property type="nucleotide sequence ID" value="NZ_JACHVT010000014.1"/>
</dbReference>
<evidence type="ECO:0000256" key="1">
    <source>
        <dbReference type="SAM" id="MobiDB-lite"/>
    </source>
</evidence>
<sequence length="279" mass="28692">MSRGRRGGKITVAVLAAIVLAGLGVGGTWAWGATAVWRTCALQPRDVAAITGWQPTSSTSSTAPAPFTNVDCTYIDRTSGGRGSSSNLVTITTGGTEASTTPGKPQRCVKGGFWGGVGYACQDSAGVGDILDPTAASISLTGVRLSGTSTYAAHIVCVEQVTPGTPLPQQLRERCLQNLTALMGAVARKLDVPDTAGAKQEPVDLDKVTAAAADAEGGTTGQPTDQPTPVLTDSRQPTPETPAQGVSTPVTPTPDAGATPTPPRRTSEARPHRRRRKRP</sequence>
<dbReference type="EMBL" id="JACHVT010000014">
    <property type="protein sequence ID" value="MBB2988504.1"/>
    <property type="molecule type" value="Genomic_DNA"/>
</dbReference>
<comment type="caution">
    <text evidence="2">The sequence shown here is derived from an EMBL/GenBank/DDBJ whole genome shotgun (WGS) entry which is preliminary data.</text>
</comment>
<dbReference type="AlphaFoldDB" id="A0A839Q0L3"/>